<evidence type="ECO:0000256" key="2">
    <source>
        <dbReference type="ARBA" id="ARBA00022723"/>
    </source>
</evidence>
<keyword evidence="7" id="KW-1185">Reference proteome</keyword>
<evidence type="ECO:0000256" key="4">
    <source>
        <dbReference type="ARBA" id="ARBA00033738"/>
    </source>
</evidence>
<keyword evidence="5" id="KW-1284">Encapsulin nanocompartment</keyword>
<comment type="subcellular location">
    <subcellularLocation>
        <location evidence="4">Encapsulin nanocompartment</location>
    </subcellularLocation>
</comment>
<evidence type="ECO:0000256" key="5">
    <source>
        <dbReference type="ARBA" id="ARBA00033787"/>
    </source>
</evidence>
<evidence type="ECO:0000313" key="6">
    <source>
        <dbReference type="EMBL" id="MFC3675885.1"/>
    </source>
</evidence>
<keyword evidence="3" id="KW-0408">Iron</keyword>
<dbReference type="Proteomes" id="UP001595711">
    <property type="component" value="Unassembled WGS sequence"/>
</dbReference>
<comment type="caution">
    <text evidence="6">The sequence shown here is derived from an EMBL/GenBank/DDBJ whole genome shotgun (WGS) entry which is preliminary data.</text>
</comment>
<dbReference type="Gene3D" id="6.10.140.1960">
    <property type="match status" value="1"/>
</dbReference>
<evidence type="ECO:0000256" key="1">
    <source>
        <dbReference type="ARBA" id="ARBA00022434"/>
    </source>
</evidence>
<sequence length="95" mass="11022">MALEGLHEPVSELSGDSRNMHRAIASLIEELEAIDWYQQRADACTDKSLKAILAHNRDEEKEHAAMLLEWIRRKDPSFDKELKDYLFTDKTIAHD</sequence>
<dbReference type="Pfam" id="PF22277">
    <property type="entry name" value="EncFtn-like"/>
    <property type="match status" value="1"/>
</dbReference>
<evidence type="ECO:0000313" key="7">
    <source>
        <dbReference type="Proteomes" id="UP001595711"/>
    </source>
</evidence>
<dbReference type="InterPro" id="IPR054581">
    <property type="entry name" value="EncFtn-like"/>
</dbReference>
<dbReference type="RefSeq" id="WP_379725452.1">
    <property type="nucleotide sequence ID" value="NZ_JBHRYJ010000002.1"/>
</dbReference>
<organism evidence="6 7">
    <name type="scientific">Ferrovibrio xuzhouensis</name>
    <dbReference type="NCBI Taxonomy" id="1576914"/>
    <lineage>
        <taxon>Bacteria</taxon>
        <taxon>Pseudomonadati</taxon>
        <taxon>Pseudomonadota</taxon>
        <taxon>Alphaproteobacteria</taxon>
        <taxon>Rhodospirillales</taxon>
        <taxon>Rhodospirillaceae</taxon>
        <taxon>Ferrovibrio</taxon>
    </lineage>
</organism>
<dbReference type="SUPFAM" id="SSF47240">
    <property type="entry name" value="Ferritin-like"/>
    <property type="match status" value="1"/>
</dbReference>
<keyword evidence="1" id="KW-0409">Iron storage</keyword>
<keyword evidence="2" id="KW-0479">Metal-binding</keyword>
<dbReference type="EMBL" id="JBHRYJ010000002">
    <property type="protein sequence ID" value="MFC3675885.1"/>
    <property type="molecule type" value="Genomic_DNA"/>
</dbReference>
<name>A0ABV7VEL9_9PROT</name>
<evidence type="ECO:0000256" key="3">
    <source>
        <dbReference type="ARBA" id="ARBA00023004"/>
    </source>
</evidence>
<reference evidence="7" key="1">
    <citation type="journal article" date="2019" name="Int. J. Syst. Evol. Microbiol.">
        <title>The Global Catalogue of Microorganisms (GCM) 10K type strain sequencing project: providing services to taxonomists for standard genome sequencing and annotation.</title>
        <authorList>
            <consortium name="The Broad Institute Genomics Platform"/>
            <consortium name="The Broad Institute Genome Sequencing Center for Infectious Disease"/>
            <person name="Wu L."/>
            <person name="Ma J."/>
        </authorList>
    </citation>
    <scope>NUCLEOTIDE SEQUENCE [LARGE SCALE GENOMIC DNA]</scope>
    <source>
        <strain evidence="7">KCTC 42182</strain>
    </source>
</reference>
<dbReference type="InterPro" id="IPR030907">
    <property type="entry name" value="Ferrit_encaps"/>
</dbReference>
<dbReference type="InterPro" id="IPR009078">
    <property type="entry name" value="Ferritin-like_SF"/>
</dbReference>
<protein>
    <submittedName>
        <fullName evidence="6">Encapsulin-associated ferritin-like protein</fullName>
    </submittedName>
</protein>
<proteinExistence type="predicted"/>
<accession>A0ABV7VEL9</accession>
<gene>
    <name evidence="6" type="ORF">ACFOOQ_10050</name>
</gene>
<dbReference type="NCBIfam" id="TIGR04535">
    <property type="entry name" value="ferrit_encaps"/>
    <property type="match status" value="1"/>
</dbReference>